<dbReference type="InterPro" id="IPR039422">
    <property type="entry name" value="MarR/SlyA-like"/>
</dbReference>
<organism evidence="2 3">
    <name type="scientific">Pseudokineococcus lusitanus</name>
    <dbReference type="NCBI Taxonomy" id="763993"/>
    <lineage>
        <taxon>Bacteria</taxon>
        <taxon>Bacillati</taxon>
        <taxon>Actinomycetota</taxon>
        <taxon>Actinomycetes</taxon>
        <taxon>Kineosporiales</taxon>
        <taxon>Kineosporiaceae</taxon>
        <taxon>Pseudokineococcus</taxon>
    </lineage>
</organism>
<keyword evidence="3" id="KW-1185">Reference proteome</keyword>
<dbReference type="InParanoid" id="A0A3N1HR97"/>
<protein>
    <submittedName>
        <fullName evidence="2">DNA-binding MarR family transcriptional regulator</fullName>
    </submittedName>
</protein>
<dbReference type="InterPro" id="IPR036388">
    <property type="entry name" value="WH-like_DNA-bd_sf"/>
</dbReference>
<dbReference type="GO" id="GO:0006950">
    <property type="term" value="P:response to stress"/>
    <property type="evidence" value="ECO:0007669"/>
    <property type="project" value="TreeGrafter"/>
</dbReference>
<comment type="caution">
    <text evidence="2">The sequence shown here is derived from an EMBL/GenBank/DDBJ whole genome shotgun (WGS) entry which is preliminary data.</text>
</comment>
<name>A0A3N1HR97_9ACTN</name>
<keyword evidence="2" id="KW-0238">DNA-binding</keyword>
<dbReference type="Pfam" id="PF12802">
    <property type="entry name" value="MarR_2"/>
    <property type="match status" value="1"/>
</dbReference>
<accession>A0A3N1HR97</accession>
<dbReference type="SUPFAM" id="SSF46785">
    <property type="entry name" value="Winged helix' DNA-binding domain"/>
    <property type="match status" value="1"/>
</dbReference>
<dbReference type="OrthoDB" id="5432081at2"/>
<dbReference type="SMART" id="SM00347">
    <property type="entry name" value="HTH_MARR"/>
    <property type="match status" value="1"/>
</dbReference>
<evidence type="ECO:0000259" key="1">
    <source>
        <dbReference type="PROSITE" id="PS50995"/>
    </source>
</evidence>
<dbReference type="GO" id="GO:0003677">
    <property type="term" value="F:DNA binding"/>
    <property type="evidence" value="ECO:0007669"/>
    <property type="project" value="UniProtKB-KW"/>
</dbReference>
<dbReference type="RefSeq" id="WP_123379217.1">
    <property type="nucleotide sequence ID" value="NZ_RJKN01000002.1"/>
</dbReference>
<dbReference type="PROSITE" id="PS50995">
    <property type="entry name" value="HTH_MARR_2"/>
    <property type="match status" value="1"/>
</dbReference>
<dbReference type="GO" id="GO:0003700">
    <property type="term" value="F:DNA-binding transcription factor activity"/>
    <property type="evidence" value="ECO:0007669"/>
    <property type="project" value="InterPro"/>
</dbReference>
<reference evidence="2 3" key="1">
    <citation type="journal article" date="2015" name="Stand. Genomic Sci.">
        <title>Genomic Encyclopedia of Bacterial and Archaeal Type Strains, Phase III: the genomes of soil and plant-associated and newly described type strains.</title>
        <authorList>
            <person name="Whitman W.B."/>
            <person name="Woyke T."/>
            <person name="Klenk H.P."/>
            <person name="Zhou Y."/>
            <person name="Lilburn T.G."/>
            <person name="Beck B.J."/>
            <person name="De Vos P."/>
            <person name="Vandamme P."/>
            <person name="Eisen J.A."/>
            <person name="Garrity G."/>
            <person name="Hugenholtz P."/>
            <person name="Kyrpides N.C."/>
        </authorList>
    </citation>
    <scope>NUCLEOTIDE SEQUENCE [LARGE SCALE GENOMIC DNA]</scope>
    <source>
        <strain evidence="2 3">CECT 7306</strain>
    </source>
</reference>
<dbReference type="EMBL" id="RJKN01000002">
    <property type="protein sequence ID" value="ROP45027.1"/>
    <property type="molecule type" value="Genomic_DNA"/>
</dbReference>
<dbReference type="InterPro" id="IPR036390">
    <property type="entry name" value="WH_DNA-bd_sf"/>
</dbReference>
<sequence>MTEEPEGVVPLDAEEEAFLRALARLLVTLPRVLEEDLLRDGRMSTSEYFVLVHLSEAAGRRLRMSDLARAAALSLSGITRVVQRLEAADLVRRERSPEDGRGWFAVLTAGGLARLEETWPAHLGSTRRRLFDHLAGVDLAPVTAALDAVVRSAVEGPCAAEEPGACDGPPAGRG</sequence>
<feature type="domain" description="HTH marR-type" evidence="1">
    <location>
        <begin position="15"/>
        <end position="151"/>
    </location>
</feature>
<gene>
    <name evidence="2" type="ORF">EDC03_1157</name>
</gene>
<dbReference type="PANTHER" id="PTHR33164:SF99">
    <property type="entry name" value="MARR FAMILY REGULATORY PROTEIN"/>
    <property type="match status" value="1"/>
</dbReference>
<dbReference type="AlphaFoldDB" id="A0A3N1HR97"/>
<evidence type="ECO:0000313" key="3">
    <source>
        <dbReference type="Proteomes" id="UP000276232"/>
    </source>
</evidence>
<dbReference type="InterPro" id="IPR000835">
    <property type="entry name" value="HTH_MarR-typ"/>
</dbReference>
<dbReference type="FunCoup" id="A0A3N1HR97">
    <property type="interactions" value="2"/>
</dbReference>
<dbReference type="Gene3D" id="1.10.10.10">
    <property type="entry name" value="Winged helix-like DNA-binding domain superfamily/Winged helix DNA-binding domain"/>
    <property type="match status" value="1"/>
</dbReference>
<proteinExistence type="predicted"/>
<dbReference type="PANTHER" id="PTHR33164">
    <property type="entry name" value="TRANSCRIPTIONAL REGULATOR, MARR FAMILY"/>
    <property type="match status" value="1"/>
</dbReference>
<dbReference type="Proteomes" id="UP000276232">
    <property type="component" value="Unassembled WGS sequence"/>
</dbReference>
<evidence type="ECO:0000313" key="2">
    <source>
        <dbReference type="EMBL" id="ROP45027.1"/>
    </source>
</evidence>